<comment type="caution">
    <text evidence="3">The sequence shown here is derived from an EMBL/GenBank/DDBJ whole genome shotgun (WGS) entry which is preliminary data.</text>
</comment>
<dbReference type="GO" id="GO:0016757">
    <property type="term" value="F:glycosyltransferase activity"/>
    <property type="evidence" value="ECO:0007669"/>
    <property type="project" value="UniProtKB-KW"/>
</dbReference>
<name>A0A9X3RBP5_9BACI</name>
<keyword evidence="4" id="KW-1185">Reference proteome</keyword>
<dbReference type="Pfam" id="PF00534">
    <property type="entry name" value="Glycos_transf_1"/>
    <property type="match status" value="1"/>
</dbReference>
<dbReference type="InterPro" id="IPR001296">
    <property type="entry name" value="Glyco_trans_1"/>
</dbReference>
<feature type="domain" description="Glycosyl transferase family 1" evidence="1">
    <location>
        <begin position="173"/>
        <end position="314"/>
    </location>
</feature>
<dbReference type="Proteomes" id="UP001152172">
    <property type="component" value="Unassembled WGS sequence"/>
</dbReference>
<dbReference type="EMBL" id="JAMKBI010000023">
    <property type="protein sequence ID" value="MCZ8535456.1"/>
    <property type="molecule type" value="Genomic_DNA"/>
</dbReference>
<dbReference type="Gene3D" id="3.40.50.2000">
    <property type="entry name" value="Glycogen Phosphorylase B"/>
    <property type="match status" value="2"/>
</dbReference>
<keyword evidence="3" id="KW-0328">Glycosyltransferase</keyword>
<keyword evidence="3" id="KW-0808">Transferase</keyword>
<reference evidence="3" key="1">
    <citation type="submission" date="2022-05" db="EMBL/GenBank/DDBJ databases">
        <authorList>
            <person name="Colautti A."/>
            <person name="Iacumin L."/>
        </authorList>
    </citation>
    <scope>NUCLEOTIDE SEQUENCE</scope>
    <source>
        <strain evidence="3">DSM 30747</strain>
    </source>
</reference>
<accession>A0A9X3RBP5</accession>
<dbReference type="PANTHER" id="PTHR12526:SF630">
    <property type="entry name" value="GLYCOSYLTRANSFERASE"/>
    <property type="match status" value="1"/>
</dbReference>
<evidence type="ECO:0000313" key="3">
    <source>
        <dbReference type="EMBL" id="MCZ8535456.1"/>
    </source>
</evidence>
<evidence type="ECO:0000313" key="4">
    <source>
        <dbReference type="Proteomes" id="UP001152172"/>
    </source>
</evidence>
<dbReference type="AlphaFoldDB" id="A0A9X3RBP5"/>
<evidence type="ECO:0000259" key="1">
    <source>
        <dbReference type="Pfam" id="PF00534"/>
    </source>
</evidence>
<evidence type="ECO:0000259" key="2">
    <source>
        <dbReference type="Pfam" id="PF13439"/>
    </source>
</evidence>
<dbReference type="EC" id="2.4.-.-" evidence="3"/>
<dbReference type="InterPro" id="IPR028098">
    <property type="entry name" value="Glyco_trans_4-like_N"/>
</dbReference>
<gene>
    <name evidence="3" type="ORF">M9R61_19325</name>
</gene>
<feature type="domain" description="Glycosyltransferase subfamily 4-like N-terminal" evidence="2">
    <location>
        <begin position="2"/>
        <end position="154"/>
    </location>
</feature>
<dbReference type="PANTHER" id="PTHR12526">
    <property type="entry name" value="GLYCOSYLTRANSFERASE"/>
    <property type="match status" value="1"/>
</dbReference>
<sequence>MLVDIVEEMKKLDLSIEVLVLSDKDDIYSEKIRSLDIPVHFSPVNIVYHPLQFFIVRKFLKKNFDIVHTHLYAPQLYAALVQRFINVNTSFITTEHNTHNRRREAKIFKLLDNWMYKKYTKIIAISEGTKIELNNYLSNTYDKTLIVSNGIRLEHYINAVPLKRESLITNYLENDKWIIMVAAMRDQKDHETLIRASKLLPPNYHILLVGEGERFSKVKEYAKKYEDNKIHFLGRRLDVPSILKTCDIFVLSSKWEGFGLVAVEAMAAGLPLIVTNVPGLREVVDGVGRFFEVGDEEELAKQILNTANETIDESKISNIRKEKFHLYSIENTVSNYLDVYLEATGNEG</sequence>
<dbReference type="SUPFAM" id="SSF53756">
    <property type="entry name" value="UDP-Glycosyltransferase/glycogen phosphorylase"/>
    <property type="match status" value="1"/>
</dbReference>
<protein>
    <submittedName>
        <fullName evidence="3">Glycosyltransferase</fullName>
        <ecNumber evidence="3">2.4.-.-</ecNumber>
    </submittedName>
</protein>
<dbReference type="Pfam" id="PF13439">
    <property type="entry name" value="Glyco_transf_4"/>
    <property type="match status" value="1"/>
</dbReference>
<organism evidence="3 4">
    <name type="scientific">Psychrobacillus psychrodurans</name>
    <dbReference type="NCBI Taxonomy" id="126157"/>
    <lineage>
        <taxon>Bacteria</taxon>
        <taxon>Bacillati</taxon>
        <taxon>Bacillota</taxon>
        <taxon>Bacilli</taxon>
        <taxon>Bacillales</taxon>
        <taxon>Bacillaceae</taxon>
        <taxon>Psychrobacillus</taxon>
    </lineage>
</organism>
<proteinExistence type="predicted"/>